<dbReference type="Proteomes" id="UP001304683">
    <property type="component" value="Chromosome"/>
</dbReference>
<dbReference type="InterPro" id="IPR036380">
    <property type="entry name" value="Isochorismatase-like_sf"/>
</dbReference>
<dbReference type="SUPFAM" id="SSF52499">
    <property type="entry name" value="Isochorismatase-like hydrolases"/>
    <property type="match status" value="1"/>
</dbReference>
<name>A0ABZ0QNB9_9FIRM</name>
<dbReference type="CDD" id="cd00431">
    <property type="entry name" value="cysteine_hydrolases"/>
    <property type="match status" value="1"/>
</dbReference>
<gene>
    <name evidence="4" type="ORF">Q5761_09215</name>
</gene>
<reference evidence="4 5" key="1">
    <citation type="submission" date="2023-08" db="EMBL/GenBank/DDBJ databases">
        <title>Genome sequence of Thermaerobacter compostii strain Ins1, a spore-forming filamentous bacterium isolated from a deep geothermal reservoir.</title>
        <authorList>
            <person name="Bregnard D."/>
            <person name="Gonzalez D."/>
            <person name="Junier P."/>
        </authorList>
    </citation>
    <scope>NUCLEOTIDE SEQUENCE [LARGE SCALE GENOMIC DNA]</scope>
    <source>
        <strain evidence="4 5">Ins1</strain>
    </source>
</reference>
<keyword evidence="5" id="KW-1185">Reference proteome</keyword>
<dbReference type="Gene3D" id="3.40.50.850">
    <property type="entry name" value="Isochorismatase-like"/>
    <property type="match status" value="1"/>
</dbReference>
<dbReference type="PANTHER" id="PTHR43540:SF6">
    <property type="entry name" value="ISOCHORISMATASE-LIKE DOMAIN-CONTAINING PROTEIN"/>
    <property type="match status" value="1"/>
</dbReference>
<dbReference type="GO" id="GO:0016787">
    <property type="term" value="F:hydrolase activity"/>
    <property type="evidence" value="ECO:0007669"/>
    <property type="project" value="UniProtKB-KW"/>
</dbReference>
<comment type="similarity">
    <text evidence="1">Belongs to the isochorismatase family.</text>
</comment>
<dbReference type="InterPro" id="IPR000868">
    <property type="entry name" value="Isochorismatase-like_dom"/>
</dbReference>
<evidence type="ECO:0000313" key="5">
    <source>
        <dbReference type="Proteomes" id="UP001304683"/>
    </source>
</evidence>
<proteinExistence type="inferred from homology"/>
<dbReference type="Pfam" id="PF00857">
    <property type="entry name" value="Isochorismatase"/>
    <property type="match status" value="1"/>
</dbReference>
<organism evidence="4 5">
    <name type="scientific">Thermaerobacter composti</name>
    <dbReference type="NCBI Taxonomy" id="554949"/>
    <lineage>
        <taxon>Bacteria</taxon>
        <taxon>Bacillati</taxon>
        <taxon>Bacillota</taxon>
        <taxon>Clostridia</taxon>
        <taxon>Eubacteriales</taxon>
        <taxon>Clostridiales Family XVII. Incertae Sedis</taxon>
        <taxon>Thermaerobacter</taxon>
    </lineage>
</organism>
<dbReference type="PANTHER" id="PTHR43540">
    <property type="entry name" value="PEROXYUREIDOACRYLATE/UREIDOACRYLATE AMIDOHYDROLASE-RELATED"/>
    <property type="match status" value="1"/>
</dbReference>
<keyword evidence="2 4" id="KW-0378">Hydrolase</keyword>
<feature type="domain" description="Isochorismatase-like" evidence="3">
    <location>
        <begin position="27"/>
        <end position="226"/>
    </location>
</feature>
<evidence type="ECO:0000259" key="3">
    <source>
        <dbReference type="Pfam" id="PF00857"/>
    </source>
</evidence>
<evidence type="ECO:0000313" key="4">
    <source>
        <dbReference type="EMBL" id="WPD18533.1"/>
    </source>
</evidence>
<evidence type="ECO:0000256" key="1">
    <source>
        <dbReference type="ARBA" id="ARBA00006336"/>
    </source>
</evidence>
<dbReference type="EMBL" id="CP132508">
    <property type="protein sequence ID" value="WPD18533.1"/>
    <property type="molecule type" value="Genomic_DNA"/>
</dbReference>
<dbReference type="InterPro" id="IPR050272">
    <property type="entry name" value="Isochorismatase-like_hydrls"/>
</dbReference>
<accession>A0ABZ0QNB9</accession>
<dbReference type="RefSeq" id="WP_318750359.1">
    <property type="nucleotide sequence ID" value="NZ_CP132508.1"/>
</dbReference>
<sequence length="246" mass="27376">MRTVDLVDRSQFREMMNQRLVIDPKRTVVVTVDMHRGHLDPAVATMPTDPDDARRVVAAAARVLHLARRKGLPVIHVVMTNRRLADNRSEAYGVPFWEAVEALRETLTPGRASTAYRHNLEGSIQTEIIPDLYQPGDYVVNSKKRLSCFYGTDLEVLLRVLQAQAVVLMGINTNTCVLCTAFEVFNRDMAPIVIEDCVASMYGPDLHVFGLENVSRCLGWVLSAQEFAAKLGEPDWLVQEGLAAGA</sequence>
<evidence type="ECO:0000256" key="2">
    <source>
        <dbReference type="ARBA" id="ARBA00022801"/>
    </source>
</evidence>
<protein>
    <submittedName>
        <fullName evidence="4">Cysteine hydrolase</fullName>
    </submittedName>
</protein>